<proteinExistence type="predicted"/>
<evidence type="ECO:0000313" key="2">
    <source>
        <dbReference type="EMBL" id="USY17888.1"/>
    </source>
</evidence>
<keyword evidence="3" id="KW-1185">Reference proteome</keyword>
<name>A0ABY5D3Q9_9ACTN</name>
<sequence>MADHTLTPAQISALGATPDQIAAIGPTLARVRAERADAGIMSAKYDALCERFAGLHYEAVFLRRRAEALEDQLRDRDTRITEVEAEIDRADLRAADLRARGKRIRELEADLARLQVLLRDAEDYLRLTHAHPAAGGGHDTLGAGFSCDGCVLTKKLKQVLTDG</sequence>
<feature type="coiled-coil region" evidence="1">
    <location>
        <begin position="66"/>
        <end position="124"/>
    </location>
</feature>
<reference evidence="2" key="1">
    <citation type="submission" date="2022-06" db="EMBL/GenBank/DDBJ databases">
        <authorList>
            <person name="Ping M."/>
        </authorList>
    </citation>
    <scope>NUCLEOTIDE SEQUENCE</scope>
    <source>
        <strain evidence="2">JCM11759T</strain>
    </source>
</reference>
<dbReference type="RefSeq" id="WP_254417378.1">
    <property type="nucleotide sequence ID" value="NZ_BAAAJB010000011.1"/>
</dbReference>
<evidence type="ECO:0000313" key="3">
    <source>
        <dbReference type="Proteomes" id="UP001055940"/>
    </source>
</evidence>
<dbReference type="Proteomes" id="UP001055940">
    <property type="component" value="Chromosome"/>
</dbReference>
<dbReference type="EMBL" id="CP099837">
    <property type="protein sequence ID" value="USY17888.1"/>
    <property type="molecule type" value="Genomic_DNA"/>
</dbReference>
<gene>
    <name evidence="2" type="ORF">NE857_21475</name>
</gene>
<accession>A0ABY5D3Q9</accession>
<keyword evidence="1" id="KW-0175">Coiled coil</keyword>
<organism evidence="2 3">
    <name type="scientific">Nocardiopsis exhalans</name>
    <dbReference type="NCBI Taxonomy" id="163604"/>
    <lineage>
        <taxon>Bacteria</taxon>
        <taxon>Bacillati</taxon>
        <taxon>Actinomycetota</taxon>
        <taxon>Actinomycetes</taxon>
        <taxon>Streptosporangiales</taxon>
        <taxon>Nocardiopsidaceae</taxon>
        <taxon>Nocardiopsis</taxon>
    </lineage>
</organism>
<protein>
    <submittedName>
        <fullName evidence="2">Uncharacterized protein</fullName>
    </submittedName>
</protein>
<evidence type="ECO:0000256" key="1">
    <source>
        <dbReference type="SAM" id="Coils"/>
    </source>
</evidence>